<keyword evidence="2" id="KW-0472">Membrane</keyword>
<dbReference type="PANTHER" id="PTHR37490:SF3">
    <property type="entry name" value="DUF3431 DOMAIN CONTAINING PROTEIN"/>
    <property type="match status" value="1"/>
</dbReference>
<accession>A0A6A6AM48</accession>
<dbReference type="Pfam" id="PF11913">
    <property type="entry name" value="DUF3431"/>
    <property type="match status" value="1"/>
</dbReference>
<dbReference type="EMBL" id="ML977501">
    <property type="protein sequence ID" value="KAF2132165.1"/>
    <property type="molecule type" value="Genomic_DNA"/>
</dbReference>
<organism evidence="3 4">
    <name type="scientific">Dothidotthia symphoricarpi CBS 119687</name>
    <dbReference type="NCBI Taxonomy" id="1392245"/>
    <lineage>
        <taxon>Eukaryota</taxon>
        <taxon>Fungi</taxon>
        <taxon>Dikarya</taxon>
        <taxon>Ascomycota</taxon>
        <taxon>Pezizomycotina</taxon>
        <taxon>Dothideomycetes</taxon>
        <taxon>Pleosporomycetidae</taxon>
        <taxon>Pleosporales</taxon>
        <taxon>Dothidotthiaceae</taxon>
        <taxon>Dothidotthia</taxon>
    </lineage>
</organism>
<dbReference type="Proteomes" id="UP000799771">
    <property type="component" value="Unassembled WGS sequence"/>
</dbReference>
<evidence type="ECO:0000313" key="3">
    <source>
        <dbReference type="EMBL" id="KAF2132165.1"/>
    </source>
</evidence>
<feature type="transmembrane region" description="Helical" evidence="2">
    <location>
        <begin position="6"/>
        <end position="23"/>
    </location>
</feature>
<feature type="region of interest" description="Disordered" evidence="1">
    <location>
        <begin position="380"/>
        <end position="403"/>
    </location>
</feature>
<keyword evidence="2" id="KW-1133">Transmembrane helix</keyword>
<dbReference type="AlphaFoldDB" id="A0A6A6AM48"/>
<proteinExistence type="predicted"/>
<dbReference type="OrthoDB" id="426718at2759"/>
<reference evidence="3" key="1">
    <citation type="journal article" date="2020" name="Stud. Mycol.">
        <title>101 Dothideomycetes genomes: a test case for predicting lifestyles and emergence of pathogens.</title>
        <authorList>
            <person name="Haridas S."/>
            <person name="Albert R."/>
            <person name="Binder M."/>
            <person name="Bloem J."/>
            <person name="Labutti K."/>
            <person name="Salamov A."/>
            <person name="Andreopoulos B."/>
            <person name="Baker S."/>
            <person name="Barry K."/>
            <person name="Bills G."/>
            <person name="Bluhm B."/>
            <person name="Cannon C."/>
            <person name="Castanera R."/>
            <person name="Culley D."/>
            <person name="Daum C."/>
            <person name="Ezra D."/>
            <person name="Gonzalez J."/>
            <person name="Henrissat B."/>
            <person name="Kuo A."/>
            <person name="Liang C."/>
            <person name="Lipzen A."/>
            <person name="Lutzoni F."/>
            <person name="Magnuson J."/>
            <person name="Mondo S."/>
            <person name="Nolan M."/>
            <person name="Ohm R."/>
            <person name="Pangilinan J."/>
            <person name="Park H.-J."/>
            <person name="Ramirez L."/>
            <person name="Alfaro M."/>
            <person name="Sun H."/>
            <person name="Tritt A."/>
            <person name="Yoshinaga Y."/>
            <person name="Zwiers L.-H."/>
            <person name="Turgeon B."/>
            <person name="Goodwin S."/>
            <person name="Spatafora J."/>
            <person name="Crous P."/>
            <person name="Grigoriev I."/>
        </authorList>
    </citation>
    <scope>NUCLEOTIDE SEQUENCE</scope>
    <source>
        <strain evidence="3">CBS 119687</strain>
    </source>
</reference>
<name>A0A6A6AM48_9PLEO</name>
<sequence>MSKGRVIPLLALGLTATIVFFFYTSTSNLETWRGIPQQIGLGEHVGDIQTSESLDANYVNWNPKINFEPGSAMPAGHNWTSTLVIAKTKEEDINWIKEELPNQELAVYVVDDPSAPLHPPKNKGHEVMVYLSYIIDHYDNLPDVAIFMHAHQYSWHNDDLLGSNAKNYVERLSRQRVWREGYVNMRCNWNPGCPDWQHPGETTKDDAKQEEVVLAKSWSELFPLDEVPSVLAQPCCAQFALSRERIQAKPHAQYVWYREWLFSTKQPDDISGRVWEYVWQFVFTGQNVVCPKEHLCFCDQYGTCFGGEEQYNEFKALKSELDDRHRNLEEWETARTQEREQAHVEIDEEGMARDEEMREWFRKEIEQVRPMVEGLLRAAEERGRDPKLRAEEVGREWHEGDSY</sequence>
<dbReference type="RefSeq" id="XP_033526552.1">
    <property type="nucleotide sequence ID" value="XM_033664781.1"/>
</dbReference>
<keyword evidence="4" id="KW-1185">Reference proteome</keyword>
<keyword evidence="2" id="KW-0812">Transmembrane</keyword>
<evidence type="ECO:0000256" key="1">
    <source>
        <dbReference type="SAM" id="MobiDB-lite"/>
    </source>
</evidence>
<dbReference type="GeneID" id="54405213"/>
<dbReference type="InterPro" id="IPR021838">
    <property type="entry name" value="DUF3431"/>
</dbReference>
<evidence type="ECO:0000256" key="2">
    <source>
        <dbReference type="SAM" id="Phobius"/>
    </source>
</evidence>
<evidence type="ECO:0000313" key="4">
    <source>
        <dbReference type="Proteomes" id="UP000799771"/>
    </source>
</evidence>
<dbReference type="PANTHER" id="PTHR37490">
    <property type="entry name" value="EXPRESSED PROTEIN"/>
    <property type="match status" value="1"/>
</dbReference>
<gene>
    <name evidence="3" type="ORF">P153DRAFT_310850</name>
</gene>
<protein>
    <submittedName>
        <fullName evidence="3">Uncharacterized protein</fullName>
    </submittedName>
</protein>